<accession>A0A1N6FYY6</accession>
<dbReference type="RefSeq" id="WP_074239549.1">
    <property type="nucleotide sequence ID" value="NZ_FSRA01000001.1"/>
</dbReference>
<keyword evidence="1" id="KW-0812">Transmembrane</keyword>
<feature type="transmembrane region" description="Helical" evidence="1">
    <location>
        <begin position="58"/>
        <end position="78"/>
    </location>
</feature>
<evidence type="ECO:0000313" key="4">
    <source>
        <dbReference type="Proteomes" id="UP000185003"/>
    </source>
</evidence>
<feature type="transmembrane region" description="Helical" evidence="1">
    <location>
        <begin position="27"/>
        <end position="46"/>
    </location>
</feature>
<dbReference type="Proteomes" id="UP000185003">
    <property type="component" value="Unassembled WGS sequence"/>
</dbReference>
<name>A0A1N6FYY6_9BACT</name>
<dbReference type="AlphaFoldDB" id="A0A1N6FYY6"/>
<feature type="domain" description="DUF1266" evidence="2">
    <location>
        <begin position="160"/>
        <end position="303"/>
    </location>
</feature>
<evidence type="ECO:0000259" key="2">
    <source>
        <dbReference type="Pfam" id="PF06889"/>
    </source>
</evidence>
<evidence type="ECO:0000313" key="3">
    <source>
        <dbReference type="EMBL" id="SIO00488.1"/>
    </source>
</evidence>
<keyword evidence="1" id="KW-1133">Transmembrane helix</keyword>
<dbReference type="Pfam" id="PF06889">
    <property type="entry name" value="DUF1266"/>
    <property type="match status" value="1"/>
</dbReference>
<sequence>MKAFIQNQPGEQDAKPKPNLNHNNQGLLYSILILVSIPMGIAIPALNRLTAIGKIQSWVMYGILVVLGLLTLALIVSVTKRMMIKNIIEQKKYYRLAGNLTWLPQEKREALQLQAHSCYHAGSWVETLEYWPSEIRLPGKTRFTTFQVVSKEDRLASNDEAWKVLSEKTYTERIDALYAGMHSRLFAADKQVMAVQDRNFMISRLGELTQLPESYITSCWEPQNGKPAILVWAFDLQRVIELSRTSFMAGIISEQKAWEQILKASDYTHALFDNYTDFLNNYRLGHAYWCNDFKLTNEEAQMQKAYDHDCEWPIKGVTWTKKSTLPEVILNACREYVEEDVKKNTRHTIGFQSENNDN</sequence>
<keyword evidence="1" id="KW-0472">Membrane</keyword>
<dbReference type="OrthoDB" id="787383at2"/>
<proteinExistence type="predicted"/>
<protein>
    <recommendedName>
        <fullName evidence="2">DUF1266 domain-containing protein</fullName>
    </recommendedName>
</protein>
<dbReference type="STRING" id="536979.SAMN04488055_2490"/>
<dbReference type="InterPro" id="IPR009677">
    <property type="entry name" value="DUF1266"/>
</dbReference>
<dbReference type="EMBL" id="FSRA01000001">
    <property type="protein sequence ID" value="SIO00488.1"/>
    <property type="molecule type" value="Genomic_DNA"/>
</dbReference>
<organism evidence="3 4">
    <name type="scientific">Chitinophaga niabensis</name>
    <dbReference type="NCBI Taxonomy" id="536979"/>
    <lineage>
        <taxon>Bacteria</taxon>
        <taxon>Pseudomonadati</taxon>
        <taxon>Bacteroidota</taxon>
        <taxon>Chitinophagia</taxon>
        <taxon>Chitinophagales</taxon>
        <taxon>Chitinophagaceae</taxon>
        <taxon>Chitinophaga</taxon>
    </lineage>
</organism>
<keyword evidence="4" id="KW-1185">Reference proteome</keyword>
<evidence type="ECO:0000256" key="1">
    <source>
        <dbReference type="SAM" id="Phobius"/>
    </source>
</evidence>
<gene>
    <name evidence="3" type="ORF">SAMN04488055_2490</name>
</gene>
<reference evidence="4" key="1">
    <citation type="submission" date="2016-11" db="EMBL/GenBank/DDBJ databases">
        <authorList>
            <person name="Varghese N."/>
            <person name="Submissions S."/>
        </authorList>
    </citation>
    <scope>NUCLEOTIDE SEQUENCE [LARGE SCALE GENOMIC DNA]</scope>
    <source>
        <strain evidence="4">DSM 24787</strain>
    </source>
</reference>